<dbReference type="Proteomes" id="UP000002745">
    <property type="component" value="Chromosome"/>
</dbReference>
<dbReference type="Gene3D" id="3.20.20.80">
    <property type="entry name" value="Glycosidases"/>
    <property type="match status" value="1"/>
</dbReference>
<name>C6XKJ2_HIRBI</name>
<evidence type="ECO:0000256" key="2">
    <source>
        <dbReference type="ARBA" id="ARBA00022801"/>
    </source>
</evidence>
<dbReference type="InterPro" id="IPR013780">
    <property type="entry name" value="Glyco_hydro_b"/>
</dbReference>
<evidence type="ECO:0000313" key="6">
    <source>
        <dbReference type="Proteomes" id="UP000002745"/>
    </source>
</evidence>
<dbReference type="EMBL" id="CP001678">
    <property type="protein sequence ID" value="ACT59559.1"/>
    <property type="molecule type" value="Genomic_DNA"/>
</dbReference>
<evidence type="ECO:0000259" key="4">
    <source>
        <dbReference type="SMART" id="SM00642"/>
    </source>
</evidence>
<reference evidence="6" key="1">
    <citation type="journal article" date="2011" name="J. Bacteriol.">
        <title>Genome sequences of eight morphologically diverse alphaproteobacteria.</title>
        <authorList>
            <consortium name="US DOE Joint Genome Institute"/>
            <person name="Brown P.J."/>
            <person name="Kysela D.T."/>
            <person name="Buechlein A."/>
            <person name="Hemmerich C."/>
            <person name="Brun Y.V."/>
        </authorList>
    </citation>
    <scope>NUCLEOTIDE SEQUENCE [LARGE SCALE GENOMIC DNA]</scope>
    <source>
        <strain evidence="6">ATCC 49814 / DSM 5838 / IFAM 1418</strain>
    </source>
</reference>
<protein>
    <submittedName>
        <fullName evidence="5">Alpha amylase catalytic region</fullName>
    </submittedName>
</protein>
<dbReference type="KEGG" id="hba:Hbal_1873"/>
<dbReference type="PANTHER" id="PTHR10357:SF179">
    <property type="entry name" value="NEUTRAL AND BASIC AMINO ACID TRANSPORT PROTEIN RBAT"/>
    <property type="match status" value="1"/>
</dbReference>
<dbReference type="HOGENOM" id="CLU_006462_2_3_5"/>
<dbReference type="Pfam" id="PF16657">
    <property type="entry name" value="Malt_amylase_C"/>
    <property type="match status" value="1"/>
</dbReference>
<comment type="similarity">
    <text evidence="1">Belongs to the glycosyl hydrolase 13 family.</text>
</comment>
<sequence length="552" mass="63712">MNIVTPSEIELGHKSSDKAPWWKGAVIYHIYPRSFYDSNGDGIGDLRGCIEKLDHIASLGVDAIWLSPFFKSPQADYGYDISDYKEIDPTFGTLDDFDDLVEQAHSRGLKIIIDQVYAHTSDQHAWFEESRQSRKNVKSDWYVWADPKIDGMPPNNWQSVFGGPAWEWDARRQQYFMHNFLKEQPQLNVHNLDVQNAILEIMRFWIDRGVDGFRMDAINFAMHNRAMTDNPPSNLERSRVTRPFDMQKRIHNQSQPEIPLFMERIRKELDKHGEIFTVAEIGGDEALSEMRDYTYGDKRLNSAYSFDFLDGPPVSADKVRGTLGNWIGEDGEGWPSWAFENHDAPRAVSRWAKPENRWFAARNYMMLLLSLRGNAFIYQGEELGLPQGEVAFEHLKDPEAIANWPRTLGRDGARVPMPWNKNADHAGFTTGTPWIPVDPKQAELAVDTQTDDIPCMLRFTKYAMGVRKRTLALRLGSMTFMDTHNSSVLAFMRRHDEEHIMCVYNFSDKHSKWNHHLGKGWKVMFSHDGMSDGWEVPHDLPAYSAYWAKLTK</sequence>
<dbReference type="InterPro" id="IPR032091">
    <property type="entry name" value="Malt_amylase-like_C"/>
</dbReference>
<dbReference type="GO" id="GO:0009313">
    <property type="term" value="P:oligosaccharide catabolic process"/>
    <property type="evidence" value="ECO:0007669"/>
    <property type="project" value="TreeGrafter"/>
</dbReference>
<dbReference type="InterPro" id="IPR045857">
    <property type="entry name" value="O16G_dom_2"/>
</dbReference>
<dbReference type="OrthoDB" id="9805159at2"/>
<dbReference type="AlphaFoldDB" id="C6XKJ2"/>
<feature type="domain" description="Glycosyl hydrolase family 13 catalytic" evidence="4">
    <location>
        <begin position="29"/>
        <end position="414"/>
    </location>
</feature>
<dbReference type="Gene3D" id="2.60.40.1180">
    <property type="entry name" value="Golgi alpha-mannosidase II"/>
    <property type="match status" value="1"/>
</dbReference>
<evidence type="ECO:0000256" key="3">
    <source>
        <dbReference type="ARBA" id="ARBA00023295"/>
    </source>
</evidence>
<gene>
    <name evidence="5" type="ordered locus">Hbal_1873</name>
</gene>
<dbReference type="PANTHER" id="PTHR10357">
    <property type="entry name" value="ALPHA-AMYLASE FAMILY MEMBER"/>
    <property type="match status" value="1"/>
</dbReference>
<dbReference type="SMART" id="SM00642">
    <property type="entry name" value="Aamy"/>
    <property type="match status" value="1"/>
</dbReference>
<dbReference type="InterPro" id="IPR017853">
    <property type="entry name" value="GH"/>
</dbReference>
<dbReference type="InterPro" id="IPR006047">
    <property type="entry name" value="GH13_cat_dom"/>
</dbReference>
<dbReference type="Pfam" id="PF00128">
    <property type="entry name" value="Alpha-amylase"/>
    <property type="match status" value="1"/>
</dbReference>
<dbReference type="CDD" id="cd11330">
    <property type="entry name" value="AmyAc_OligoGlu"/>
    <property type="match status" value="1"/>
</dbReference>
<evidence type="ECO:0000313" key="5">
    <source>
        <dbReference type="EMBL" id="ACT59559.1"/>
    </source>
</evidence>
<dbReference type="GO" id="GO:0004556">
    <property type="term" value="F:alpha-amylase activity"/>
    <property type="evidence" value="ECO:0007669"/>
    <property type="project" value="TreeGrafter"/>
</dbReference>
<evidence type="ECO:0000256" key="1">
    <source>
        <dbReference type="ARBA" id="ARBA00008061"/>
    </source>
</evidence>
<organism evidence="5 6">
    <name type="scientific">Hirschia baltica (strain ATCC 49814 / DSM 5838 / IFAM 1418)</name>
    <dbReference type="NCBI Taxonomy" id="582402"/>
    <lineage>
        <taxon>Bacteria</taxon>
        <taxon>Pseudomonadati</taxon>
        <taxon>Pseudomonadota</taxon>
        <taxon>Alphaproteobacteria</taxon>
        <taxon>Hyphomonadales</taxon>
        <taxon>Hyphomonadaceae</taxon>
        <taxon>Hirschia</taxon>
    </lineage>
</organism>
<dbReference type="FunFam" id="3.90.400.10:FF:000002">
    <property type="entry name" value="Sucrose isomerase"/>
    <property type="match status" value="1"/>
</dbReference>
<dbReference type="CAZy" id="GH13">
    <property type="family name" value="Glycoside Hydrolase Family 13"/>
</dbReference>
<accession>C6XKJ2</accession>
<dbReference type="STRING" id="582402.Hbal_1873"/>
<keyword evidence="2" id="KW-0378">Hydrolase</keyword>
<dbReference type="RefSeq" id="WP_015827709.1">
    <property type="nucleotide sequence ID" value="NC_012982.1"/>
</dbReference>
<dbReference type="SUPFAM" id="SSF51011">
    <property type="entry name" value="Glycosyl hydrolase domain"/>
    <property type="match status" value="1"/>
</dbReference>
<keyword evidence="6" id="KW-1185">Reference proteome</keyword>
<keyword evidence="3" id="KW-0326">Glycosidase</keyword>
<proteinExistence type="inferred from homology"/>
<dbReference type="SUPFAM" id="SSF51445">
    <property type="entry name" value="(Trans)glycosidases"/>
    <property type="match status" value="1"/>
</dbReference>
<dbReference type="Gene3D" id="3.90.400.10">
    <property type="entry name" value="Oligo-1,6-glucosidase, Domain 2"/>
    <property type="match status" value="1"/>
</dbReference>
<dbReference type="eggNOG" id="COG0366">
    <property type="taxonomic scope" value="Bacteria"/>
</dbReference>